<evidence type="ECO:0000256" key="4">
    <source>
        <dbReference type="SAM" id="SignalP"/>
    </source>
</evidence>
<dbReference type="EMBL" id="WBVQ01000003">
    <property type="protein sequence ID" value="KAB2815108.1"/>
    <property type="molecule type" value="Genomic_DNA"/>
</dbReference>
<feature type="chain" id="PRO_5026681268" evidence="4">
    <location>
        <begin position="20"/>
        <end position="573"/>
    </location>
</feature>
<keyword evidence="1" id="KW-0677">Repeat</keyword>
<dbReference type="PANTHER" id="PTHR45586">
    <property type="entry name" value="TPR REPEAT-CONTAINING PROTEIN PA4667"/>
    <property type="match status" value="1"/>
</dbReference>
<keyword evidence="4" id="KW-0732">Signal</keyword>
<dbReference type="AlphaFoldDB" id="A0A6L3ZD10"/>
<dbReference type="SUPFAM" id="SSF48452">
    <property type="entry name" value="TPR-like"/>
    <property type="match status" value="3"/>
</dbReference>
<protein>
    <submittedName>
        <fullName evidence="5">Tetratricopeptide repeat protein</fullName>
    </submittedName>
</protein>
<sequence>MRISALILISSLLGLPVYAQEEVEEVQISEDGLTARESHEFDKHFFEAQRFKAVGDDAKMLAELEACLELQPNHATVNFEIAQYYLKRKMAHQAATYLKLADENDPGNPWIVRAEWEAAKLKMNLVEERNALEKLHHLEPDNPEFIWELAMAKLRMNLPDSAIADLDKLDQLLGPSDMVMDQKVRIYLELGNLEGAEKVLVDAIATSPNRMDLRGRLAEFYENTGQRLKSIGVYEEIIRLDSNEPRAHLHIASLLSERGRLDSAAHHLRIALSSTELPIDAKMGVLVNLLAPAEKDPAVMKLALELGDTLVSVHPSDPKAYAMLADFAIRANQVERSRNLWKKAVMLPDGDKLMLWQQILQTDVQLQMWDSLHVDAQLVLERYPNQPLSYLYDGLALVQLEEYEDAILILEEGELYALGNPELESQFSLQLASAYEKTGDSEMAIAYFEKVLLKSPDNVLALNNYAYHLAERGVDLPNALSMASRATSLAPDQSTFWDTYAWVLYKMDRYSEALDKIDRAIRIGGARDSEILEHKGDILSALGRREEAIHQWNMALEKGGNEERLRQKIVLNE</sequence>
<reference evidence="5 6" key="1">
    <citation type="submission" date="2019-10" db="EMBL/GenBank/DDBJ databases">
        <title>Genome sequence of Phaeocystidibacter marisrubri JCM30614 (type strain).</title>
        <authorList>
            <person name="Bowman J.P."/>
        </authorList>
    </citation>
    <scope>NUCLEOTIDE SEQUENCE [LARGE SCALE GENOMIC DNA]</scope>
    <source>
        <strain evidence="5 6">JCM 30614</strain>
    </source>
</reference>
<keyword evidence="6" id="KW-1185">Reference proteome</keyword>
<organism evidence="5 6">
    <name type="scientific">Phaeocystidibacter marisrubri</name>
    <dbReference type="NCBI Taxonomy" id="1577780"/>
    <lineage>
        <taxon>Bacteria</taxon>
        <taxon>Pseudomonadati</taxon>
        <taxon>Bacteroidota</taxon>
        <taxon>Flavobacteriia</taxon>
        <taxon>Flavobacteriales</taxon>
        <taxon>Phaeocystidibacteraceae</taxon>
        <taxon>Phaeocystidibacter</taxon>
    </lineage>
</organism>
<evidence type="ECO:0000313" key="6">
    <source>
        <dbReference type="Proteomes" id="UP000484164"/>
    </source>
</evidence>
<dbReference type="SMART" id="SM00028">
    <property type="entry name" value="TPR"/>
    <property type="match status" value="8"/>
</dbReference>
<evidence type="ECO:0000313" key="5">
    <source>
        <dbReference type="EMBL" id="KAB2815108.1"/>
    </source>
</evidence>
<dbReference type="PANTHER" id="PTHR45586:SF1">
    <property type="entry name" value="LIPOPOLYSACCHARIDE ASSEMBLY PROTEIN B"/>
    <property type="match status" value="1"/>
</dbReference>
<evidence type="ECO:0000256" key="2">
    <source>
        <dbReference type="ARBA" id="ARBA00022803"/>
    </source>
</evidence>
<dbReference type="PROSITE" id="PS50005">
    <property type="entry name" value="TPR"/>
    <property type="match status" value="1"/>
</dbReference>
<accession>A0A6L3ZD10</accession>
<evidence type="ECO:0000256" key="3">
    <source>
        <dbReference type="PROSITE-ProRule" id="PRU00339"/>
    </source>
</evidence>
<dbReference type="RefSeq" id="WP_151694146.1">
    <property type="nucleotide sequence ID" value="NZ_BMGX01000001.1"/>
</dbReference>
<keyword evidence="2 3" id="KW-0802">TPR repeat</keyword>
<dbReference type="Pfam" id="PF13429">
    <property type="entry name" value="TPR_15"/>
    <property type="match status" value="1"/>
</dbReference>
<gene>
    <name evidence="5" type="ORF">F8C82_13480</name>
</gene>
<evidence type="ECO:0000256" key="1">
    <source>
        <dbReference type="ARBA" id="ARBA00022737"/>
    </source>
</evidence>
<feature type="repeat" description="TPR" evidence="3">
    <location>
        <begin position="425"/>
        <end position="458"/>
    </location>
</feature>
<dbReference type="InterPro" id="IPR011990">
    <property type="entry name" value="TPR-like_helical_dom_sf"/>
</dbReference>
<dbReference type="InterPro" id="IPR019734">
    <property type="entry name" value="TPR_rpt"/>
</dbReference>
<dbReference type="Gene3D" id="1.25.40.10">
    <property type="entry name" value="Tetratricopeptide repeat domain"/>
    <property type="match status" value="3"/>
</dbReference>
<comment type="caution">
    <text evidence="5">The sequence shown here is derived from an EMBL/GenBank/DDBJ whole genome shotgun (WGS) entry which is preliminary data.</text>
</comment>
<proteinExistence type="predicted"/>
<feature type="signal peptide" evidence="4">
    <location>
        <begin position="1"/>
        <end position="19"/>
    </location>
</feature>
<dbReference type="InterPro" id="IPR051012">
    <property type="entry name" value="CellSynth/LPSAsmb/PSIAsmb"/>
</dbReference>
<name>A0A6L3ZD10_9FLAO</name>
<dbReference type="Proteomes" id="UP000484164">
    <property type="component" value="Unassembled WGS sequence"/>
</dbReference>
<dbReference type="OrthoDB" id="9814220at2"/>